<dbReference type="InterPro" id="IPR038731">
    <property type="entry name" value="RgtA/B/C-like"/>
</dbReference>
<dbReference type="GO" id="GO:0016763">
    <property type="term" value="F:pentosyltransferase activity"/>
    <property type="evidence" value="ECO:0007669"/>
    <property type="project" value="TreeGrafter"/>
</dbReference>
<keyword evidence="5 8" id="KW-0812">Transmembrane</keyword>
<evidence type="ECO:0000256" key="5">
    <source>
        <dbReference type="ARBA" id="ARBA00022692"/>
    </source>
</evidence>
<evidence type="ECO:0000256" key="6">
    <source>
        <dbReference type="ARBA" id="ARBA00022989"/>
    </source>
</evidence>
<keyword evidence="2" id="KW-1003">Cell membrane</keyword>
<name>A0A2P8DA97_9BACT</name>
<dbReference type="EMBL" id="PYGD01000001">
    <property type="protein sequence ID" value="PSK94148.1"/>
    <property type="molecule type" value="Genomic_DNA"/>
</dbReference>
<keyword evidence="11" id="KW-1185">Reference proteome</keyword>
<sequence>MENPYFYRLMQKLLQREKIQYIVLALFCIPLFFINIQDTHNYGDDWTQYLKEALNIAEGKPYYSSTYIFNPLNTEYAPPQYPPGYPLLMAPVVGITGMAIAPLLYLNTVFVCLIIFLAYGYLRRFTGGLNAMCLAIILAYIPVMTELKGALLSDIPCTLFTLLYFCLREQRQRWNLLKLSLLCIVAAFAILIRTQSAVIILAELSLLIWNFAGGKKHRNENLPRYYALLLAAGTVLLLALSRYMLFPGPGQSSSFYTSLYTNLWAEGKVWTTLSANMPYLESHIINIWLFPMHEGFFQAFVNFIMYSSLLLTFIGLTRMIREGMSLSLLFFLLMCILMVATPARQGLRYFLPAVPFALLLMAKGVRAVVPLFSAMSPQTIALTSFATIMLLGFDNYEDKLRPNTDWSLQQSDTVAFNFIRRHVDDSDIILFSKPRLLALYTEKRSMNFSWQHALAVNKHQFDSMGVRYVLYCRNISDKITTDYLWQEPRPYSDSAIINNDYTLYRLSIAP</sequence>
<evidence type="ECO:0000313" key="11">
    <source>
        <dbReference type="Proteomes" id="UP000240572"/>
    </source>
</evidence>
<keyword evidence="7 8" id="KW-0472">Membrane</keyword>
<feature type="transmembrane region" description="Helical" evidence="8">
    <location>
        <begin position="149"/>
        <end position="167"/>
    </location>
</feature>
<keyword evidence="6 8" id="KW-1133">Transmembrane helix</keyword>
<reference evidence="10 11" key="1">
    <citation type="submission" date="2018-03" db="EMBL/GenBank/DDBJ databases">
        <title>Genomic Encyclopedia of Type Strains, Phase III (KMG-III): the genomes of soil and plant-associated and newly described type strains.</title>
        <authorList>
            <person name="Whitman W."/>
        </authorList>
    </citation>
    <scope>NUCLEOTIDE SEQUENCE [LARGE SCALE GENOMIC DNA]</scope>
    <source>
        <strain evidence="10 11">CGMCC 1.12700</strain>
    </source>
</reference>
<dbReference type="PANTHER" id="PTHR33908">
    <property type="entry name" value="MANNOSYLTRANSFERASE YKCB-RELATED"/>
    <property type="match status" value="1"/>
</dbReference>
<proteinExistence type="predicted"/>
<feature type="transmembrane region" description="Helical" evidence="8">
    <location>
        <begin position="367"/>
        <end position="393"/>
    </location>
</feature>
<feature type="transmembrane region" description="Helical" evidence="8">
    <location>
        <begin position="225"/>
        <end position="245"/>
    </location>
</feature>
<evidence type="ECO:0000256" key="4">
    <source>
        <dbReference type="ARBA" id="ARBA00022679"/>
    </source>
</evidence>
<feature type="transmembrane region" description="Helical" evidence="8">
    <location>
        <begin position="328"/>
        <end position="347"/>
    </location>
</feature>
<evidence type="ECO:0000313" key="10">
    <source>
        <dbReference type="EMBL" id="PSK94148.1"/>
    </source>
</evidence>
<comment type="caution">
    <text evidence="10">The sequence shown here is derived from an EMBL/GenBank/DDBJ whole genome shotgun (WGS) entry which is preliminary data.</text>
</comment>
<dbReference type="OrthoDB" id="1491752at2"/>
<evidence type="ECO:0000256" key="7">
    <source>
        <dbReference type="ARBA" id="ARBA00023136"/>
    </source>
</evidence>
<evidence type="ECO:0000256" key="1">
    <source>
        <dbReference type="ARBA" id="ARBA00004651"/>
    </source>
</evidence>
<evidence type="ECO:0000259" key="9">
    <source>
        <dbReference type="Pfam" id="PF13231"/>
    </source>
</evidence>
<dbReference type="AlphaFoldDB" id="A0A2P8DA97"/>
<evidence type="ECO:0000256" key="2">
    <source>
        <dbReference type="ARBA" id="ARBA00022475"/>
    </source>
</evidence>
<feature type="domain" description="Glycosyltransferase RgtA/B/C/D-like" evidence="9">
    <location>
        <begin position="82"/>
        <end position="231"/>
    </location>
</feature>
<feature type="transmembrane region" description="Helical" evidence="8">
    <location>
        <begin position="21"/>
        <end position="37"/>
    </location>
</feature>
<evidence type="ECO:0000256" key="3">
    <source>
        <dbReference type="ARBA" id="ARBA00022676"/>
    </source>
</evidence>
<keyword evidence="3 10" id="KW-0328">Glycosyltransferase</keyword>
<dbReference type="PANTHER" id="PTHR33908:SF11">
    <property type="entry name" value="MEMBRANE PROTEIN"/>
    <property type="match status" value="1"/>
</dbReference>
<comment type="subcellular location">
    <subcellularLocation>
        <location evidence="1">Cell membrane</location>
        <topology evidence="1">Multi-pass membrane protein</topology>
    </subcellularLocation>
</comment>
<protein>
    <submittedName>
        <fullName evidence="10">Dolichyl-phosphate-mannose-protein mannosyltransferase</fullName>
    </submittedName>
</protein>
<feature type="transmembrane region" description="Helical" evidence="8">
    <location>
        <begin position="88"/>
        <end position="118"/>
    </location>
</feature>
<dbReference type="Pfam" id="PF13231">
    <property type="entry name" value="PMT_2"/>
    <property type="match status" value="1"/>
</dbReference>
<keyword evidence="4 10" id="KW-0808">Transferase</keyword>
<dbReference type="Proteomes" id="UP000240572">
    <property type="component" value="Unassembled WGS sequence"/>
</dbReference>
<feature type="transmembrane region" description="Helical" evidence="8">
    <location>
        <begin position="174"/>
        <end position="191"/>
    </location>
</feature>
<accession>A0A2P8DA97</accession>
<feature type="transmembrane region" description="Helical" evidence="8">
    <location>
        <begin position="125"/>
        <end position="143"/>
    </location>
</feature>
<organism evidence="10 11">
    <name type="scientific">Taibaiella chishuiensis</name>
    <dbReference type="NCBI Taxonomy" id="1434707"/>
    <lineage>
        <taxon>Bacteria</taxon>
        <taxon>Pseudomonadati</taxon>
        <taxon>Bacteroidota</taxon>
        <taxon>Chitinophagia</taxon>
        <taxon>Chitinophagales</taxon>
        <taxon>Chitinophagaceae</taxon>
        <taxon>Taibaiella</taxon>
    </lineage>
</organism>
<gene>
    <name evidence="10" type="ORF">B0I18_101299</name>
</gene>
<dbReference type="GO" id="GO:0005886">
    <property type="term" value="C:plasma membrane"/>
    <property type="evidence" value="ECO:0007669"/>
    <property type="project" value="UniProtKB-SubCell"/>
</dbReference>
<feature type="transmembrane region" description="Helical" evidence="8">
    <location>
        <begin position="197"/>
        <end position="213"/>
    </location>
</feature>
<evidence type="ECO:0000256" key="8">
    <source>
        <dbReference type="SAM" id="Phobius"/>
    </source>
</evidence>
<dbReference type="InterPro" id="IPR050297">
    <property type="entry name" value="LipidA_mod_glycosyltrf_83"/>
</dbReference>
<dbReference type="GO" id="GO:0009103">
    <property type="term" value="P:lipopolysaccharide biosynthetic process"/>
    <property type="evidence" value="ECO:0007669"/>
    <property type="project" value="UniProtKB-ARBA"/>
</dbReference>
<feature type="transmembrane region" description="Helical" evidence="8">
    <location>
        <begin position="296"/>
        <end position="316"/>
    </location>
</feature>